<dbReference type="InterPro" id="IPR051169">
    <property type="entry name" value="NADH-Q_oxidoreductase"/>
</dbReference>
<reference evidence="7 8" key="1">
    <citation type="submission" date="2018-05" db="EMBL/GenBank/DDBJ databases">
        <title>Kurthia sibirica genome sequence.</title>
        <authorList>
            <person name="Maclea K.S."/>
            <person name="Goen A.E."/>
        </authorList>
    </citation>
    <scope>NUCLEOTIDE SEQUENCE [LARGE SCALE GENOMIC DNA]</scope>
    <source>
        <strain evidence="7 8">ATCC 49154</strain>
    </source>
</reference>
<evidence type="ECO:0000256" key="3">
    <source>
        <dbReference type="ARBA" id="ARBA00022630"/>
    </source>
</evidence>
<keyword evidence="4" id="KW-0274">FAD</keyword>
<evidence type="ECO:0000313" key="7">
    <source>
        <dbReference type="EMBL" id="PWI26101.1"/>
    </source>
</evidence>
<proteinExistence type="inferred from homology"/>
<comment type="caution">
    <text evidence="7">The sequence shown here is derived from an EMBL/GenBank/DDBJ whole genome shotgun (WGS) entry which is preliminary data.</text>
</comment>
<dbReference type="GO" id="GO:0003955">
    <property type="term" value="F:NAD(P)H dehydrogenase (quinone) activity"/>
    <property type="evidence" value="ECO:0007669"/>
    <property type="project" value="TreeGrafter"/>
</dbReference>
<dbReference type="InterPro" id="IPR023753">
    <property type="entry name" value="FAD/NAD-binding_dom"/>
</dbReference>
<dbReference type="Gene3D" id="3.50.50.100">
    <property type="match status" value="1"/>
</dbReference>
<keyword evidence="3" id="KW-0285">Flavoprotein</keyword>
<evidence type="ECO:0000259" key="6">
    <source>
        <dbReference type="Pfam" id="PF07992"/>
    </source>
</evidence>
<dbReference type="GO" id="GO:0019646">
    <property type="term" value="P:aerobic electron transport chain"/>
    <property type="evidence" value="ECO:0007669"/>
    <property type="project" value="TreeGrafter"/>
</dbReference>
<dbReference type="PANTHER" id="PTHR42913:SF3">
    <property type="entry name" value="64 KDA MITOCHONDRIAL NADH DEHYDROGENASE (EUROFUNG)"/>
    <property type="match status" value="1"/>
</dbReference>
<dbReference type="Proteomes" id="UP000245938">
    <property type="component" value="Unassembled WGS sequence"/>
</dbReference>
<accession>A0A2U3ANK3</accession>
<feature type="domain" description="FAD/NAD(P)-binding" evidence="6">
    <location>
        <begin position="4"/>
        <end position="323"/>
    </location>
</feature>
<dbReference type="PRINTS" id="PR00368">
    <property type="entry name" value="FADPNR"/>
</dbReference>
<evidence type="ECO:0000313" key="8">
    <source>
        <dbReference type="Proteomes" id="UP000245938"/>
    </source>
</evidence>
<evidence type="ECO:0000256" key="5">
    <source>
        <dbReference type="ARBA" id="ARBA00023002"/>
    </source>
</evidence>
<comment type="similarity">
    <text evidence="2">Belongs to the NADH dehydrogenase family.</text>
</comment>
<evidence type="ECO:0000256" key="4">
    <source>
        <dbReference type="ARBA" id="ARBA00022827"/>
    </source>
</evidence>
<dbReference type="AlphaFoldDB" id="A0A2U3ANK3"/>
<dbReference type="PANTHER" id="PTHR42913">
    <property type="entry name" value="APOPTOSIS-INDUCING FACTOR 1"/>
    <property type="match status" value="1"/>
</dbReference>
<organism evidence="7 8">
    <name type="scientific">Kurthia sibirica</name>
    <dbReference type="NCBI Taxonomy" id="202750"/>
    <lineage>
        <taxon>Bacteria</taxon>
        <taxon>Bacillati</taxon>
        <taxon>Bacillota</taxon>
        <taxon>Bacilli</taxon>
        <taxon>Bacillales</taxon>
        <taxon>Caryophanaceae</taxon>
        <taxon>Kurthia</taxon>
    </lineage>
</organism>
<name>A0A2U3ANK3_9BACL</name>
<protein>
    <submittedName>
        <fullName evidence="7">Pyridine nucleotide-disulfide oxidoreductase</fullName>
    </submittedName>
</protein>
<dbReference type="Pfam" id="PF07992">
    <property type="entry name" value="Pyr_redox_2"/>
    <property type="match status" value="1"/>
</dbReference>
<dbReference type="OrthoDB" id="9781621at2"/>
<keyword evidence="5" id="KW-0560">Oxidoreductase</keyword>
<evidence type="ECO:0000256" key="1">
    <source>
        <dbReference type="ARBA" id="ARBA00001974"/>
    </source>
</evidence>
<comment type="cofactor">
    <cofactor evidence="1">
        <name>FAD</name>
        <dbReference type="ChEBI" id="CHEBI:57692"/>
    </cofactor>
</comment>
<dbReference type="InterPro" id="IPR036188">
    <property type="entry name" value="FAD/NAD-bd_sf"/>
</dbReference>
<sequence>MSKKIVILGAGYGGVLSALTLRQFATKEQAQITVVNQFPTHQIITELHRLAGGTVNEKAVAFPLEKLFKGKDIDVKIAKADSFSAEEKFVKLSTGESLSYDVLVVGVGSKTGYFGIPGLEENSMVLKSVNDANQIREHIIGRIKEYAKTGNEADATIVIGGGGLSGVELVGEIIDNMTKEAIKYGVQPADLKIKLVEAGPRILPVLPQTLIERATESLAKRGVEFLTGLPVTGVEGNVINLKDGSTITANTFVWTGGVAQYPMVEESGLVCNRGKAVVNDFLQSESHADVFVVGDAAAAYAKGANKETDRPYPPTAQNAWQMGELVGYNIFAYLNGRQMNDFTPVDSGTLASLGRKDGVATVGASQTELKGFPASLMKEGSNIRYLSHIKALYGLAY</sequence>
<gene>
    <name evidence="7" type="ORF">DEX24_04020</name>
</gene>
<evidence type="ECO:0000256" key="2">
    <source>
        <dbReference type="ARBA" id="ARBA00005272"/>
    </source>
</evidence>
<dbReference type="EMBL" id="QFVR01000004">
    <property type="protein sequence ID" value="PWI26101.1"/>
    <property type="molecule type" value="Genomic_DNA"/>
</dbReference>
<keyword evidence="8" id="KW-1185">Reference proteome</keyword>
<dbReference type="SUPFAM" id="SSF51905">
    <property type="entry name" value="FAD/NAD(P)-binding domain"/>
    <property type="match status" value="1"/>
</dbReference>
<dbReference type="RefSeq" id="WP_109305124.1">
    <property type="nucleotide sequence ID" value="NZ_BJUF01000043.1"/>
</dbReference>